<feature type="compositionally biased region" description="Polar residues" evidence="1">
    <location>
        <begin position="116"/>
        <end position="125"/>
    </location>
</feature>
<proteinExistence type="predicted"/>
<feature type="compositionally biased region" description="Basic residues" evidence="1">
    <location>
        <begin position="159"/>
        <end position="175"/>
    </location>
</feature>
<keyword evidence="3" id="KW-1185">Reference proteome</keyword>
<gene>
    <name evidence="2" type="ORF">HII31_12484</name>
</gene>
<dbReference type="Proteomes" id="UP000660729">
    <property type="component" value="Unassembled WGS sequence"/>
</dbReference>
<organism evidence="2 3">
    <name type="scientific">Pseudocercospora fuligena</name>
    <dbReference type="NCBI Taxonomy" id="685502"/>
    <lineage>
        <taxon>Eukaryota</taxon>
        <taxon>Fungi</taxon>
        <taxon>Dikarya</taxon>
        <taxon>Ascomycota</taxon>
        <taxon>Pezizomycotina</taxon>
        <taxon>Dothideomycetes</taxon>
        <taxon>Dothideomycetidae</taxon>
        <taxon>Mycosphaerellales</taxon>
        <taxon>Mycosphaerellaceae</taxon>
        <taxon>Pseudocercospora</taxon>
    </lineage>
</organism>
<sequence>MVADRDQSTITPTSTSKKRDRDDNGSPGSAEKEAMLSPSVRKAPHADSKNARGDKAVTAQNQPDDTPSRTIDADKKRVQRKTADTMDLTGDEYNSPPTTPTSSASKVRRKQKAPIQKTQNNSTAVTPLKIATPKPLLDMTPVQSTKKQAAEDEGVRGPVHTRHITPKKGAKKGKNKKSDEQTGSSDPSAPLPSFGKDYQLQFKSIAEAWPEPRLGIVIPQEDDIEEVERNASSWVKTILQALVDPAQAPYTESKHCDGARWQQSLASHQTQVNNWVASNVRESERRAWLLLGQVISLQKEGFTSDTKGRTDNDSMFRANFRYDKILCSERLERIVAVIKEYSIIALEVLQLKRTDLFVAVPEATENEGEGDEFDRGDTPSD</sequence>
<reference evidence="2" key="1">
    <citation type="submission" date="2020-04" db="EMBL/GenBank/DDBJ databases">
        <title>Draft genome resource of the tomato pathogen Pseudocercospora fuligena.</title>
        <authorList>
            <person name="Zaccaron A."/>
        </authorList>
    </citation>
    <scope>NUCLEOTIDE SEQUENCE</scope>
    <source>
        <strain evidence="2">PF001</strain>
    </source>
</reference>
<dbReference type="OrthoDB" id="3643260at2759"/>
<feature type="compositionally biased region" description="Basic and acidic residues" evidence="1">
    <location>
        <begin position="44"/>
        <end position="55"/>
    </location>
</feature>
<feature type="compositionally biased region" description="Basic and acidic residues" evidence="1">
    <location>
        <begin position="17"/>
        <end position="34"/>
    </location>
</feature>
<comment type="caution">
    <text evidence="2">The sequence shown here is derived from an EMBL/GenBank/DDBJ whole genome shotgun (WGS) entry which is preliminary data.</text>
</comment>
<accession>A0A8H6VD25</accession>
<dbReference type="AlphaFoldDB" id="A0A8H6VD25"/>
<evidence type="ECO:0000256" key="1">
    <source>
        <dbReference type="SAM" id="MobiDB-lite"/>
    </source>
</evidence>
<feature type="compositionally biased region" description="Basic and acidic residues" evidence="1">
    <location>
        <begin position="71"/>
        <end position="84"/>
    </location>
</feature>
<evidence type="ECO:0000313" key="2">
    <source>
        <dbReference type="EMBL" id="KAF7186147.1"/>
    </source>
</evidence>
<dbReference type="EMBL" id="JABCIY010000265">
    <property type="protein sequence ID" value="KAF7186147.1"/>
    <property type="molecule type" value="Genomic_DNA"/>
</dbReference>
<evidence type="ECO:0000313" key="3">
    <source>
        <dbReference type="Proteomes" id="UP000660729"/>
    </source>
</evidence>
<feature type="region of interest" description="Disordered" evidence="1">
    <location>
        <begin position="1"/>
        <end position="194"/>
    </location>
</feature>
<feature type="compositionally biased region" description="Polar residues" evidence="1">
    <location>
        <begin position="58"/>
        <end position="69"/>
    </location>
</feature>
<name>A0A8H6VD25_9PEZI</name>
<protein>
    <submittedName>
        <fullName evidence="2">Uncharacterized protein</fullName>
    </submittedName>
</protein>